<dbReference type="GO" id="GO:0005829">
    <property type="term" value="C:cytosol"/>
    <property type="evidence" value="ECO:0007669"/>
    <property type="project" value="TreeGrafter"/>
</dbReference>
<evidence type="ECO:0000313" key="6">
    <source>
        <dbReference type="EMBL" id="NSB14141.1"/>
    </source>
</evidence>
<accession>A0AAE5LQ20</accession>
<proteinExistence type="inferred from homology"/>
<feature type="domain" description="4'-phosphopantetheinyl transferase" evidence="3">
    <location>
        <begin position="102"/>
        <end position="167"/>
    </location>
</feature>
<protein>
    <submittedName>
        <fullName evidence="6">4'-phosphopantetheinyl transferase</fullName>
        <ecNumber evidence="6">2.7.8.-</ecNumber>
    </submittedName>
</protein>
<comment type="caution">
    <text evidence="6">The sequence shown here is derived from an EMBL/GenBank/DDBJ whole genome shotgun (WGS) entry which is preliminary data.</text>
</comment>
<comment type="similarity">
    <text evidence="1">Belongs to the P-Pant transferase superfamily. Gsp/Sfp/HetI/AcpT family.</text>
</comment>
<gene>
    <name evidence="5" type="ORF">B0H41_000455</name>
    <name evidence="6" type="ORF">BCD95_002400</name>
</gene>
<dbReference type="InterPro" id="IPR055066">
    <property type="entry name" value="AASDHPPT_N"/>
</dbReference>
<dbReference type="GO" id="GO:0000287">
    <property type="term" value="F:magnesium ion binding"/>
    <property type="evidence" value="ECO:0007669"/>
    <property type="project" value="InterPro"/>
</dbReference>
<reference evidence="6" key="2">
    <citation type="submission" date="2020-06" db="EMBL/GenBank/DDBJ databases">
        <title>Genomic insights into acetone-butanol-ethanol (ABE) fermentation by sequencing solventogenic clostridia strains.</title>
        <authorList>
            <person name="Brown S."/>
        </authorList>
    </citation>
    <scope>NUCLEOTIDE SEQUENCE</scope>
    <source>
        <strain evidence="6">DJ123</strain>
    </source>
</reference>
<dbReference type="AlphaFoldDB" id="A0AAE5LQ20"/>
<dbReference type="EMBL" id="JABSWW010000001">
    <property type="protein sequence ID" value="NRT86776.1"/>
    <property type="molecule type" value="Genomic_DNA"/>
</dbReference>
<dbReference type="EC" id="2.7.8.-" evidence="6"/>
<dbReference type="InterPro" id="IPR050559">
    <property type="entry name" value="P-Pant_transferase_sf"/>
</dbReference>
<dbReference type="Pfam" id="PF01648">
    <property type="entry name" value="ACPS"/>
    <property type="match status" value="1"/>
</dbReference>
<dbReference type="Proteomes" id="UP000822184">
    <property type="component" value="Unassembled WGS sequence"/>
</dbReference>
<feature type="domain" description="4'-phosphopantetheinyl transferase N-terminal" evidence="4">
    <location>
        <begin position="20"/>
        <end position="96"/>
    </location>
</feature>
<keyword evidence="2 6" id="KW-0808">Transferase</keyword>
<sequence>MVFQYAINMEDIVSLDGGFLNLISNGRKKKISRFYFMKDKIHCLLAEVLLRYALWTHYNLEAEQIKFRCTDYGKPYLVDKNYIYFNLSHSCDWVMCVLGDRPLGIDVEKLKRKDLYLAKSIYSQEEYQYLLNQSQEKMLKSFFKIWTLKESYVKYKGQGLSIPFDSFFLESIKKIYTYM</sequence>
<organism evidence="6 7">
    <name type="scientific">Clostridium beijerinckii</name>
    <name type="common">Clostridium MP</name>
    <dbReference type="NCBI Taxonomy" id="1520"/>
    <lineage>
        <taxon>Bacteria</taxon>
        <taxon>Bacillati</taxon>
        <taxon>Bacillota</taxon>
        <taxon>Clostridia</taxon>
        <taxon>Eubacteriales</taxon>
        <taxon>Clostridiaceae</taxon>
        <taxon>Clostridium</taxon>
    </lineage>
</organism>
<reference evidence="5" key="1">
    <citation type="submission" date="2020-05" db="EMBL/GenBank/DDBJ databases">
        <authorList>
            <person name="Brown S."/>
            <person name="Huntemann M."/>
            <person name="Clum A."/>
            <person name="Spunde A."/>
            <person name="Palaniappan K."/>
            <person name="Ritter S."/>
            <person name="Mikhailova N."/>
            <person name="Chen I.-M."/>
            <person name="Stamatis D."/>
            <person name="Reddy T."/>
            <person name="O'Malley R."/>
            <person name="Daum C."/>
            <person name="Shapiro N."/>
            <person name="Ivanova N."/>
            <person name="Kyrpides N."/>
            <person name="Woyke T."/>
        </authorList>
    </citation>
    <scope>NUCLEOTIDE SEQUENCE</scope>
    <source>
        <strain evidence="5">DJ080</strain>
    </source>
</reference>
<dbReference type="PANTHER" id="PTHR12215">
    <property type="entry name" value="PHOSPHOPANTETHEINE TRANSFERASE"/>
    <property type="match status" value="1"/>
</dbReference>
<dbReference type="GO" id="GO:0008897">
    <property type="term" value="F:holo-[acyl-carrier-protein] synthase activity"/>
    <property type="evidence" value="ECO:0007669"/>
    <property type="project" value="InterPro"/>
</dbReference>
<evidence type="ECO:0000259" key="3">
    <source>
        <dbReference type="Pfam" id="PF01648"/>
    </source>
</evidence>
<dbReference type="InterPro" id="IPR008278">
    <property type="entry name" value="4-PPantetheinyl_Trfase_dom"/>
</dbReference>
<dbReference type="RefSeq" id="WP_023973764.1">
    <property type="nucleotide sequence ID" value="NZ_JABSWW010000001.1"/>
</dbReference>
<dbReference type="PANTHER" id="PTHR12215:SF10">
    <property type="entry name" value="L-AMINOADIPATE-SEMIALDEHYDE DEHYDROGENASE-PHOSPHOPANTETHEINYL TRANSFERASE"/>
    <property type="match status" value="1"/>
</dbReference>
<dbReference type="EMBL" id="JABTDW010000001">
    <property type="protein sequence ID" value="NSB14141.1"/>
    <property type="molecule type" value="Genomic_DNA"/>
</dbReference>
<reference evidence="5" key="3">
    <citation type="journal article" date="2022" name="Nat. Biotechnol.">
        <title>Carbon-negative production of acetone and isopropanol by gas fermentation at industrial pilot scale.</title>
        <authorList>
            <person name="Liew F.E."/>
            <person name="Nogle R."/>
            <person name="Abdalla T."/>
            <person name="Rasor B.J."/>
            <person name="Canter C."/>
            <person name="Jensen R.O."/>
            <person name="Wang L."/>
            <person name="Strutz J."/>
            <person name="Chirania P."/>
            <person name="De Tissera S."/>
            <person name="Mueller A.P."/>
            <person name="Ruan Z."/>
            <person name="Gao A."/>
            <person name="Tran L."/>
            <person name="Engle N.L."/>
            <person name="Bromley J.C."/>
            <person name="Daniell J."/>
            <person name="Conrado R."/>
            <person name="Tschaplinski T.J."/>
            <person name="Giannone R.J."/>
            <person name="Hettich R.L."/>
            <person name="Karim A.S."/>
            <person name="Simpson S.D."/>
            <person name="Brown S.D."/>
            <person name="Leang C."/>
            <person name="Jewett M.C."/>
            <person name="Kopke M."/>
        </authorList>
    </citation>
    <scope>NUCLEOTIDE SEQUENCE</scope>
    <source>
        <strain evidence="5">DJ080</strain>
    </source>
</reference>
<evidence type="ECO:0000259" key="4">
    <source>
        <dbReference type="Pfam" id="PF22624"/>
    </source>
</evidence>
<dbReference type="SUPFAM" id="SSF56214">
    <property type="entry name" value="4'-phosphopantetheinyl transferase"/>
    <property type="match status" value="2"/>
</dbReference>
<name>A0AAE5LQ20_CLOBE</name>
<evidence type="ECO:0000313" key="7">
    <source>
        <dbReference type="Proteomes" id="UP000822184"/>
    </source>
</evidence>
<evidence type="ECO:0000313" key="5">
    <source>
        <dbReference type="EMBL" id="NRT86776.1"/>
    </source>
</evidence>
<evidence type="ECO:0000256" key="2">
    <source>
        <dbReference type="ARBA" id="ARBA00022679"/>
    </source>
</evidence>
<dbReference type="GO" id="GO:0019878">
    <property type="term" value="P:lysine biosynthetic process via aminoadipic acid"/>
    <property type="evidence" value="ECO:0007669"/>
    <property type="project" value="TreeGrafter"/>
</dbReference>
<dbReference type="Gene3D" id="3.90.470.20">
    <property type="entry name" value="4'-phosphopantetheinyl transferase domain"/>
    <property type="match status" value="1"/>
</dbReference>
<dbReference type="InterPro" id="IPR037143">
    <property type="entry name" value="4-PPantetheinyl_Trfase_dom_sf"/>
</dbReference>
<dbReference type="Pfam" id="PF22624">
    <property type="entry name" value="AASDHPPT_N"/>
    <property type="match status" value="1"/>
</dbReference>
<evidence type="ECO:0000256" key="1">
    <source>
        <dbReference type="ARBA" id="ARBA00010990"/>
    </source>
</evidence>
<dbReference type="Proteomes" id="UP001193748">
    <property type="component" value="Unassembled WGS sequence"/>
</dbReference>